<evidence type="ECO:0000259" key="5">
    <source>
        <dbReference type="Pfam" id="PF01869"/>
    </source>
</evidence>
<evidence type="ECO:0000313" key="6">
    <source>
        <dbReference type="EMBL" id="KAJ8317476.1"/>
    </source>
</evidence>
<evidence type="ECO:0000256" key="1">
    <source>
        <dbReference type="ARBA" id="ARBA00006198"/>
    </source>
</evidence>
<comment type="similarity">
    <text evidence="1">Belongs to the eukaryotic-type N-acetylglucosamine kinase family.</text>
</comment>
<dbReference type="EMBL" id="JARBDR010000246">
    <property type="protein sequence ID" value="KAJ8317476.1"/>
    <property type="molecule type" value="Genomic_DNA"/>
</dbReference>
<dbReference type="Pfam" id="PF01869">
    <property type="entry name" value="BcrAD_BadFG"/>
    <property type="match status" value="1"/>
</dbReference>
<evidence type="ECO:0000256" key="3">
    <source>
        <dbReference type="ARBA" id="ARBA00014974"/>
    </source>
</evidence>
<evidence type="ECO:0000256" key="4">
    <source>
        <dbReference type="ARBA" id="ARBA00031123"/>
    </source>
</evidence>
<protein>
    <recommendedName>
        <fullName evidence="3">N-acetyl-D-glucosamine kinase</fullName>
        <ecNumber evidence="2">2.7.1.59</ecNumber>
    </recommendedName>
    <alternativeName>
        <fullName evidence="4">GlcNAc kinase</fullName>
    </alternativeName>
</protein>
<dbReference type="EC" id="2.7.1.59" evidence="2"/>
<evidence type="ECO:0000256" key="2">
    <source>
        <dbReference type="ARBA" id="ARBA00012122"/>
    </source>
</evidence>
<dbReference type="InterPro" id="IPR002731">
    <property type="entry name" value="ATPase_BadF"/>
</dbReference>
<dbReference type="InterPro" id="IPR039758">
    <property type="entry name" value="NAGK-like"/>
</dbReference>
<evidence type="ECO:0000313" key="7">
    <source>
        <dbReference type="Proteomes" id="UP001217089"/>
    </source>
</evidence>
<keyword evidence="7" id="KW-1185">Reference proteome</keyword>
<dbReference type="PANTHER" id="PTHR12862">
    <property type="entry name" value="BADF TYPE ATPASE DOMAIN-CONTAINING PROTEIN"/>
    <property type="match status" value="1"/>
</dbReference>
<sequence length="330" mass="35775">MRILIKKNITNPLVTVECCGLSCVYVVICKPYPIGATHSKFVLIRQDGNVVARCEGQGTNQWLIGQDECLKRVNGMVEESKKIAGIDKPLKSLCLSMSGADQEEAQKELIDGMKSRYPTASTNVFVTSDTAGAIATATETGGIVLIAGTGSNCQLINPDNSEYRCGGWGHLLGDEGSGKEDNSVTKTINIVLVSQLFGSHRGQSKLTLIMKIIFISHHMTQRAKEENDKLCQQMFTDAGHILAKHVLAVEPKVDQSLLDSPGGLHVVCVGSVWKSFLNGLKDARRIKKISLLTLEECGAVGASSLSARSIKFKLPMDYSKNASIFFQTDI</sequence>
<dbReference type="PANTHER" id="PTHR12862:SF0">
    <property type="entry name" value="N-ACETYL-D-GLUCOSAMINE KINASE"/>
    <property type="match status" value="1"/>
</dbReference>
<name>A0ABQ9FL90_TEGGR</name>
<accession>A0ABQ9FL90</accession>
<gene>
    <name evidence="6" type="ORF">KUTeg_005380</name>
</gene>
<feature type="domain" description="ATPase BadF/BadG/BcrA/BcrD type" evidence="5">
    <location>
        <begin position="34"/>
        <end position="252"/>
    </location>
</feature>
<organism evidence="6 7">
    <name type="scientific">Tegillarca granosa</name>
    <name type="common">Malaysian cockle</name>
    <name type="synonym">Anadara granosa</name>
    <dbReference type="NCBI Taxonomy" id="220873"/>
    <lineage>
        <taxon>Eukaryota</taxon>
        <taxon>Metazoa</taxon>
        <taxon>Spiralia</taxon>
        <taxon>Lophotrochozoa</taxon>
        <taxon>Mollusca</taxon>
        <taxon>Bivalvia</taxon>
        <taxon>Autobranchia</taxon>
        <taxon>Pteriomorphia</taxon>
        <taxon>Arcoida</taxon>
        <taxon>Arcoidea</taxon>
        <taxon>Arcidae</taxon>
        <taxon>Tegillarca</taxon>
    </lineage>
</organism>
<dbReference type="InterPro" id="IPR043129">
    <property type="entry name" value="ATPase_NBD"/>
</dbReference>
<comment type="caution">
    <text evidence="6">The sequence shown here is derived from an EMBL/GenBank/DDBJ whole genome shotgun (WGS) entry which is preliminary data.</text>
</comment>
<dbReference type="SUPFAM" id="SSF53067">
    <property type="entry name" value="Actin-like ATPase domain"/>
    <property type="match status" value="2"/>
</dbReference>
<dbReference type="Proteomes" id="UP001217089">
    <property type="component" value="Unassembled WGS sequence"/>
</dbReference>
<dbReference type="Gene3D" id="3.30.420.40">
    <property type="match status" value="2"/>
</dbReference>
<proteinExistence type="inferred from homology"/>
<reference evidence="6 7" key="1">
    <citation type="submission" date="2022-12" db="EMBL/GenBank/DDBJ databases">
        <title>Chromosome-level genome of Tegillarca granosa.</title>
        <authorList>
            <person name="Kim J."/>
        </authorList>
    </citation>
    <scope>NUCLEOTIDE SEQUENCE [LARGE SCALE GENOMIC DNA]</scope>
    <source>
        <strain evidence="6">Teg-2019</strain>
        <tissue evidence="6">Adductor muscle</tissue>
    </source>
</reference>